<dbReference type="CDD" id="cd00093">
    <property type="entry name" value="HTH_XRE"/>
    <property type="match status" value="1"/>
</dbReference>
<sequence>MSFESSLGSVLRDLRIRRGWTQAHFDGVVSAQYLSDLEFGKRAPSLTVLRGICAHIGVELPTVLILAAARDDVTLEAAELLHRVGQEIDEFK</sequence>
<dbReference type="PROSITE" id="PS50943">
    <property type="entry name" value="HTH_CROC1"/>
    <property type="match status" value="1"/>
</dbReference>
<organism evidence="2 3">
    <name type="scientific">Pseudomonas phytophila</name>
    <dbReference type="NCBI Taxonomy" id="2867264"/>
    <lineage>
        <taxon>Bacteria</taxon>
        <taxon>Pseudomonadati</taxon>
        <taxon>Pseudomonadota</taxon>
        <taxon>Gammaproteobacteria</taxon>
        <taxon>Pseudomonadales</taxon>
        <taxon>Pseudomonadaceae</taxon>
        <taxon>Pseudomonas</taxon>
    </lineage>
</organism>
<accession>A0ABY6FIX4</accession>
<keyword evidence="3" id="KW-1185">Reference proteome</keyword>
<gene>
    <name evidence="2" type="ORF">K3169_06920</name>
</gene>
<evidence type="ECO:0000313" key="3">
    <source>
        <dbReference type="Proteomes" id="UP001063228"/>
    </source>
</evidence>
<proteinExistence type="predicted"/>
<dbReference type="InterPro" id="IPR010982">
    <property type="entry name" value="Lambda_DNA-bd_dom_sf"/>
</dbReference>
<evidence type="ECO:0000259" key="1">
    <source>
        <dbReference type="PROSITE" id="PS50943"/>
    </source>
</evidence>
<dbReference type="EMBL" id="CP081201">
    <property type="protein sequence ID" value="UXZ97614.1"/>
    <property type="molecule type" value="Genomic_DNA"/>
</dbReference>
<dbReference type="Gene3D" id="1.10.260.40">
    <property type="entry name" value="lambda repressor-like DNA-binding domains"/>
    <property type="match status" value="1"/>
</dbReference>
<evidence type="ECO:0000313" key="2">
    <source>
        <dbReference type="EMBL" id="UXZ97614.1"/>
    </source>
</evidence>
<dbReference type="Pfam" id="PF01381">
    <property type="entry name" value="HTH_3"/>
    <property type="match status" value="1"/>
</dbReference>
<dbReference type="InterPro" id="IPR001387">
    <property type="entry name" value="Cro/C1-type_HTH"/>
</dbReference>
<reference evidence="2" key="1">
    <citation type="submission" date="2021-08" db="EMBL/GenBank/DDBJ databases">
        <title>Complete genome sequence of Pseudomonas phytophila.</title>
        <authorList>
            <person name="Weir B.S."/>
            <person name="Templeton M.D."/>
            <person name="Arshed S."/>
            <person name="Andersen M.T."/>
            <person name="Jayaraman J."/>
        </authorList>
    </citation>
    <scope>NUCLEOTIDE SEQUENCE</scope>
    <source>
        <strain evidence="2">ICMP 23753</strain>
    </source>
</reference>
<dbReference type="SMART" id="SM00530">
    <property type="entry name" value="HTH_XRE"/>
    <property type="match status" value="1"/>
</dbReference>
<protein>
    <submittedName>
        <fullName evidence="2">Helix-turn-helix transcriptional regulator</fullName>
    </submittedName>
</protein>
<name>A0ABY6FIX4_9PSED</name>
<dbReference type="Proteomes" id="UP001063228">
    <property type="component" value="Chromosome"/>
</dbReference>
<dbReference type="SUPFAM" id="SSF47413">
    <property type="entry name" value="lambda repressor-like DNA-binding domains"/>
    <property type="match status" value="1"/>
</dbReference>
<feature type="domain" description="HTH cro/C1-type" evidence="1">
    <location>
        <begin position="29"/>
        <end position="63"/>
    </location>
</feature>